<dbReference type="InterPro" id="IPR001611">
    <property type="entry name" value="Leu-rich_rpt"/>
</dbReference>
<reference evidence="8" key="1">
    <citation type="journal article" date="2020" name="Nat. Commun.">
        <title>Genome assembly of wild tea tree DASZ reveals pedigree and selection history of tea varieties.</title>
        <authorList>
            <person name="Zhang W."/>
            <person name="Zhang Y."/>
            <person name="Qiu H."/>
            <person name="Guo Y."/>
            <person name="Wan H."/>
            <person name="Zhang X."/>
            <person name="Scossa F."/>
            <person name="Alseekh S."/>
            <person name="Zhang Q."/>
            <person name="Wang P."/>
            <person name="Xu L."/>
            <person name="Schmidt M.H."/>
            <person name="Jia X."/>
            <person name="Li D."/>
            <person name="Zhu A."/>
            <person name="Guo F."/>
            <person name="Chen W."/>
            <person name="Ni D."/>
            <person name="Usadel B."/>
            <person name="Fernie A.R."/>
            <person name="Wen W."/>
        </authorList>
    </citation>
    <scope>NUCLEOTIDE SEQUENCE [LARGE SCALE GENOMIC DNA]</scope>
    <source>
        <strain evidence="8">cv. G240</strain>
    </source>
</reference>
<dbReference type="PANTHER" id="PTHR48054">
    <property type="entry name" value="RECEPTOR KINASE-LIKE PROTEIN XA21"/>
    <property type="match status" value="1"/>
</dbReference>
<keyword evidence="3" id="KW-0732">Signal</keyword>
<keyword evidence="6" id="KW-0325">Glycoprotein</keyword>
<evidence type="ECO:0000256" key="2">
    <source>
        <dbReference type="ARBA" id="ARBA00022614"/>
    </source>
</evidence>
<dbReference type="Pfam" id="PF13855">
    <property type="entry name" value="LRR_8"/>
    <property type="match status" value="1"/>
</dbReference>
<evidence type="ECO:0000256" key="3">
    <source>
        <dbReference type="ARBA" id="ARBA00022729"/>
    </source>
</evidence>
<comment type="caution">
    <text evidence="7">The sequence shown here is derived from an EMBL/GenBank/DDBJ whole genome shotgun (WGS) entry which is preliminary data.</text>
</comment>
<dbReference type="FunFam" id="3.80.10.10:FF:000041">
    <property type="entry name" value="LRR receptor-like serine/threonine-protein kinase ERECTA"/>
    <property type="match status" value="1"/>
</dbReference>
<organism evidence="7 8">
    <name type="scientific">Camellia sinensis</name>
    <name type="common">Tea plant</name>
    <name type="synonym">Thea sinensis</name>
    <dbReference type="NCBI Taxonomy" id="4442"/>
    <lineage>
        <taxon>Eukaryota</taxon>
        <taxon>Viridiplantae</taxon>
        <taxon>Streptophyta</taxon>
        <taxon>Embryophyta</taxon>
        <taxon>Tracheophyta</taxon>
        <taxon>Spermatophyta</taxon>
        <taxon>Magnoliopsida</taxon>
        <taxon>eudicotyledons</taxon>
        <taxon>Gunneridae</taxon>
        <taxon>Pentapetalae</taxon>
        <taxon>asterids</taxon>
        <taxon>Ericales</taxon>
        <taxon>Theaceae</taxon>
        <taxon>Camellia</taxon>
    </lineage>
</organism>
<evidence type="ECO:0000256" key="6">
    <source>
        <dbReference type="ARBA" id="ARBA00023180"/>
    </source>
</evidence>
<protein>
    <submittedName>
        <fullName evidence="7">Uncharacterized protein</fullName>
    </submittedName>
</protein>
<evidence type="ECO:0000256" key="4">
    <source>
        <dbReference type="ARBA" id="ARBA00022737"/>
    </source>
</evidence>
<accession>A0A7J7HC66</accession>
<name>A0A7J7HC66_CAMSI</name>
<evidence type="ECO:0000256" key="5">
    <source>
        <dbReference type="ARBA" id="ARBA00023136"/>
    </source>
</evidence>
<evidence type="ECO:0000256" key="1">
    <source>
        <dbReference type="ARBA" id="ARBA00004370"/>
    </source>
</evidence>
<dbReference type="Pfam" id="PF00560">
    <property type="entry name" value="LRR_1"/>
    <property type="match status" value="2"/>
</dbReference>
<keyword evidence="2" id="KW-0433">Leucine-rich repeat</keyword>
<dbReference type="InterPro" id="IPR052592">
    <property type="entry name" value="LRR-RLK"/>
</dbReference>
<dbReference type="GO" id="GO:0016020">
    <property type="term" value="C:membrane"/>
    <property type="evidence" value="ECO:0007669"/>
    <property type="project" value="UniProtKB-SubCell"/>
</dbReference>
<proteinExistence type="predicted"/>
<comment type="subcellular location">
    <subcellularLocation>
        <location evidence="1">Membrane</location>
    </subcellularLocation>
</comment>
<sequence>MATADNVTSQIPRYLGNLCNLKFLDLLGNNFSGSTEDILSGFLDCPNNSLVSLDLSGNSLGGELPNSLEILENLQQLDLYLNSLWGSIATSIGHMSSLQYLDLGSNNMNGIIPESFGKLSKLIQLDLKEIHGKAS</sequence>
<evidence type="ECO:0000313" key="7">
    <source>
        <dbReference type="EMBL" id="KAF5950530.1"/>
    </source>
</evidence>
<keyword evidence="4" id="KW-0677">Repeat</keyword>
<dbReference type="InterPro" id="IPR032675">
    <property type="entry name" value="LRR_dom_sf"/>
</dbReference>
<dbReference type="PANTHER" id="PTHR48054:SF82">
    <property type="entry name" value="LRR RECEPTOR-LIKE SERINE_THREONINE-PROTEIN KINASE FLS2"/>
    <property type="match status" value="1"/>
</dbReference>
<dbReference type="SUPFAM" id="SSF52058">
    <property type="entry name" value="L domain-like"/>
    <property type="match status" value="1"/>
</dbReference>
<keyword evidence="5" id="KW-0472">Membrane</keyword>
<reference evidence="7 8" key="2">
    <citation type="submission" date="2020-07" db="EMBL/GenBank/DDBJ databases">
        <title>Genome assembly of wild tea tree DASZ reveals pedigree and selection history of tea varieties.</title>
        <authorList>
            <person name="Zhang W."/>
        </authorList>
    </citation>
    <scope>NUCLEOTIDE SEQUENCE [LARGE SCALE GENOMIC DNA]</scope>
    <source>
        <strain evidence="8">cv. G240</strain>
        <tissue evidence="7">Leaf</tissue>
    </source>
</reference>
<gene>
    <name evidence="7" type="ORF">HYC85_012523</name>
</gene>
<dbReference type="AlphaFoldDB" id="A0A7J7HC66"/>
<dbReference type="Proteomes" id="UP000593564">
    <property type="component" value="Unassembled WGS sequence"/>
</dbReference>
<keyword evidence="8" id="KW-1185">Reference proteome</keyword>
<dbReference type="EMBL" id="JACBKZ010000005">
    <property type="protein sequence ID" value="KAF5950530.1"/>
    <property type="molecule type" value="Genomic_DNA"/>
</dbReference>
<evidence type="ECO:0000313" key="8">
    <source>
        <dbReference type="Proteomes" id="UP000593564"/>
    </source>
</evidence>
<dbReference type="Gene3D" id="3.80.10.10">
    <property type="entry name" value="Ribonuclease Inhibitor"/>
    <property type="match status" value="2"/>
</dbReference>